<protein>
    <recommendedName>
        <fullName evidence="3">PE domain-containing protein</fullName>
    </recommendedName>
</protein>
<dbReference type="Proteomes" id="UP000004208">
    <property type="component" value="Unassembled WGS sequence"/>
</dbReference>
<accession>D7WAR6</accession>
<evidence type="ECO:0008006" key="3">
    <source>
        <dbReference type="Google" id="ProtNLM"/>
    </source>
</evidence>
<organism evidence="1 2">
    <name type="scientific">Corynebacterium genitalium ATCC 33030</name>
    <dbReference type="NCBI Taxonomy" id="585529"/>
    <lineage>
        <taxon>Bacteria</taxon>
        <taxon>Bacillati</taxon>
        <taxon>Actinomycetota</taxon>
        <taxon>Actinomycetes</taxon>
        <taxon>Mycobacteriales</taxon>
        <taxon>Corynebacteriaceae</taxon>
        <taxon>Corynebacterium</taxon>
    </lineage>
</organism>
<keyword evidence="2" id="KW-1185">Reference proteome</keyword>
<dbReference type="EMBL" id="ACLJ02000001">
    <property type="protein sequence ID" value="EFK54947.1"/>
    <property type="molecule type" value="Genomic_DNA"/>
</dbReference>
<dbReference type="HOGENOM" id="CLU_2080817_0_0_11"/>
<gene>
    <name evidence="1" type="ORF">HMPREF0291_10205</name>
</gene>
<dbReference type="AlphaFoldDB" id="D7WAR6"/>
<dbReference type="STRING" id="585529.HMPREF0291_10205"/>
<comment type="caution">
    <text evidence="1">The sequence shown here is derived from an EMBL/GenBank/DDBJ whole genome shotgun (WGS) entry which is preliminary data.</text>
</comment>
<name>D7WAR6_9CORY</name>
<evidence type="ECO:0000313" key="2">
    <source>
        <dbReference type="Proteomes" id="UP000004208"/>
    </source>
</evidence>
<proteinExistence type="predicted"/>
<sequence length="117" mass="12879">MRGFIYAGGLNVNAPLELDTGEMREALRGAISRYTEAVELLRQQRPSVDPACLGEGFTSDAERLGAAMTAVHENTLARLQERIRHYESILALTDDVESTDEGNAAPMEAVLRRFTRG</sequence>
<evidence type="ECO:0000313" key="1">
    <source>
        <dbReference type="EMBL" id="EFK54947.1"/>
    </source>
</evidence>
<reference evidence="1" key="1">
    <citation type="submission" date="2010-06" db="EMBL/GenBank/DDBJ databases">
        <authorList>
            <person name="Muzny D."/>
            <person name="Qin X."/>
            <person name="Buhay C."/>
            <person name="Dugan-Rocha S."/>
            <person name="Ding Y."/>
            <person name="Chen G."/>
            <person name="Hawes A."/>
            <person name="Holder M."/>
            <person name="Jhangiani S."/>
            <person name="Johnson A."/>
            <person name="Khan Z."/>
            <person name="Li Z."/>
            <person name="Liu W."/>
            <person name="Liu X."/>
            <person name="Perez L."/>
            <person name="Shen H."/>
            <person name="Wang Q."/>
            <person name="Watt J."/>
            <person name="Xi L."/>
            <person name="Xin Y."/>
            <person name="Zhou J."/>
            <person name="Deng J."/>
            <person name="Jiang H."/>
            <person name="Liu Y."/>
            <person name="Qu J."/>
            <person name="Song X.-Z."/>
            <person name="Zhang L."/>
            <person name="Villasana D."/>
            <person name="Johnson A."/>
            <person name="Liu J."/>
            <person name="Liyanage D."/>
            <person name="Lorensuhewa L."/>
            <person name="Robinson T."/>
            <person name="Song A."/>
            <person name="Song B.-B."/>
            <person name="Dinh H."/>
            <person name="Thornton R."/>
            <person name="Coyle M."/>
            <person name="Francisco L."/>
            <person name="Jackson L."/>
            <person name="Javaid M."/>
            <person name="Korchina V."/>
            <person name="Kovar C."/>
            <person name="Mata R."/>
            <person name="Mathew T."/>
            <person name="Ngo R."/>
            <person name="Nguyen L."/>
            <person name="Nguyen N."/>
            <person name="Okwuonu G."/>
            <person name="Ongeri F."/>
            <person name="Pham C."/>
            <person name="Simmons D."/>
            <person name="Wilczek-Boney K."/>
            <person name="Hale W."/>
            <person name="Jakkamsetti A."/>
            <person name="Pham P."/>
            <person name="Ruth R."/>
            <person name="San Lucas F."/>
            <person name="Warren J."/>
            <person name="Zhang J."/>
            <person name="Zhao Z."/>
            <person name="Zhou C."/>
            <person name="Zhu D."/>
            <person name="Lee S."/>
            <person name="Bess C."/>
            <person name="Blankenburg K."/>
            <person name="Forbes L."/>
            <person name="Fu Q."/>
            <person name="Gubbala S."/>
            <person name="Hirani K."/>
            <person name="Jayaseelan J.C."/>
            <person name="Lara F."/>
            <person name="Munidasa M."/>
            <person name="Palculict T."/>
            <person name="Patil S."/>
            <person name="Pu L.-L."/>
            <person name="Saada N."/>
            <person name="Tang L."/>
            <person name="Weissenberger G."/>
            <person name="Zhu Y."/>
            <person name="Hemphill L."/>
            <person name="Shang Y."/>
            <person name="Youmans B."/>
            <person name="Ayvaz T."/>
            <person name="Ross M."/>
            <person name="Santibanez J."/>
            <person name="Aqrawi P."/>
            <person name="Gross S."/>
            <person name="Joshi V."/>
            <person name="Fowler G."/>
            <person name="Nazareth L."/>
            <person name="Reid J."/>
            <person name="Worley K."/>
            <person name="Petrosino J."/>
            <person name="Highlander S."/>
            <person name="Gibbs R."/>
        </authorList>
    </citation>
    <scope>NUCLEOTIDE SEQUENCE [LARGE SCALE GENOMIC DNA]</scope>
    <source>
        <strain evidence="1">ATCC 33030</strain>
    </source>
</reference>